<keyword evidence="16" id="KW-1185">Reference proteome</keyword>
<evidence type="ECO:0000256" key="2">
    <source>
        <dbReference type="ARBA" id="ARBA00005073"/>
    </source>
</evidence>
<dbReference type="PANTHER" id="PTHR40255:SF1">
    <property type="entry name" value="PROTOPORPHYRINOGEN IX OXIDASE"/>
    <property type="match status" value="1"/>
</dbReference>
<evidence type="ECO:0000256" key="11">
    <source>
        <dbReference type="ARBA" id="ARBA00023004"/>
    </source>
</evidence>
<feature type="transmembrane region" description="Helical" evidence="14">
    <location>
        <begin position="98"/>
        <end position="117"/>
    </location>
</feature>
<comment type="catalytic activity">
    <reaction evidence="13 14">
        <text>protoporphyrinogen IX + 3 A = protoporphyrin IX + 3 AH2</text>
        <dbReference type="Rhea" id="RHEA:62000"/>
        <dbReference type="ChEBI" id="CHEBI:13193"/>
        <dbReference type="ChEBI" id="CHEBI:17499"/>
        <dbReference type="ChEBI" id="CHEBI:57306"/>
        <dbReference type="ChEBI" id="CHEBI:57307"/>
    </reaction>
</comment>
<comment type="subcellular location">
    <subcellularLocation>
        <location evidence="1 14">Cell membrane</location>
        <topology evidence="1 14">Multi-pass membrane protein</topology>
    </subcellularLocation>
</comment>
<dbReference type="UniPathway" id="UPA00251">
    <property type="reaction ID" value="UER00324"/>
</dbReference>
<dbReference type="GO" id="GO:0005886">
    <property type="term" value="C:plasma membrane"/>
    <property type="evidence" value="ECO:0007669"/>
    <property type="project" value="UniProtKB-SubCell"/>
</dbReference>
<organism evidence="15 16">
    <name type="scientific">Apibacter mensalis</name>
    <dbReference type="NCBI Taxonomy" id="1586267"/>
    <lineage>
        <taxon>Bacteria</taxon>
        <taxon>Pseudomonadati</taxon>
        <taxon>Bacteroidota</taxon>
        <taxon>Flavobacteriia</taxon>
        <taxon>Flavobacteriales</taxon>
        <taxon>Weeksellaceae</taxon>
        <taxon>Apibacter</taxon>
    </lineage>
</organism>
<dbReference type="GO" id="GO:0006782">
    <property type="term" value="P:protoporphyrinogen IX biosynthetic process"/>
    <property type="evidence" value="ECO:0007669"/>
    <property type="project" value="UniProtKB-UniRule"/>
</dbReference>
<evidence type="ECO:0000256" key="3">
    <source>
        <dbReference type="ARBA" id="ARBA00006501"/>
    </source>
</evidence>
<dbReference type="GO" id="GO:0046872">
    <property type="term" value="F:metal ion binding"/>
    <property type="evidence" value="ECO:0007669"/>
    <property type="project" value="UniProtKB-KW"/>
</dbReference>
<comment type="function">
    <text evidence="14">Catalyzes the oxidation of protoporphyrinogen IX to protoporphyrin IX.</text>
</comment>
<evidence type="ECO:0000256" key="13">
    <source>
        <dbReference type="ARBA" id="ARBA00048390"/>
    </source>
</evidence>
<reference evidence="15 16" key="1">
    <citation type="submission" date="2016-01" db="EMBL/GenBank/DDBJ databases">
        <authorList>
            <person name="McClelland M."/>
            <person name="Jain A."/>
            <person name="Saraogi P."/>
            <person name="Mendelson R."/>
            <person name="Westerman R."/>
            <person name="SanMiguel P."/>
            <person name="Csonka L."/>
        </authorList>
    </citation>
    <scope>NUCLEOTIDE SEQUENCE [LARGE SCALE GENOMIC DNA]</scope>
    <source>
        <strain evidence="15 16">R-53146</strain>
    </source>
</reference>
<evidence type="ECO:0000313" key="16">
    <source>
        <dbReference type="Proteomes" id="UP000182761"/>
    </source>
</evidence>
<dbReference type="RefSeq" id="WP_073961213.1">
    <property type="nucleotide sequence ID" value="NZ_FCOR01000005.1"/>
</dbReference>
<dbReference type="EMBL" id="FCOR01000005">
    <property type="protein sequence ID" value="CVK16071.1"/>
    <property type="molecule type" value="Genomic_DNA"/>
</dbReference>
<feature type="transmembrane region" description="Helical" evidence="14">
    <location>
        <begin position="62"/>
        <end position="83"/>
    </location>
</feature>
<feature type="binding site" description="axial binding residue" evidence="14">
    <location>
        <position position="102"/>
    </location>
    <ligand>
        <name>heme</name>
        <dbReference type="ChEBI" id="CHEBI:30413"/>
    </ligand>
    <ligandPart>
        <name>Fe</name>
        <dbReference type="ChEBI" id="CHEBI:18248"/>
    </ligandPart>
</feature>
<keyword evidence="11 14" id="KW-0408">Iron</keyword>
<evidence type="ECO:0000313" key="15">
    <source>
        <dbReference type="EMBL" id="CVK16071.1"/>
    </source>
</evidence>
<comment type="similarity">
    <text evidence="3 14">Belongs to the HemJ family.</text>
</comment>
<dbReference type="Proteomes" id="UP000182761">
    <property type="component" value="Unassembled WGS sequence"/>
</dbReference>
<feature type="transmembrane region" description="Helical" evidence="14">
    <location>
        <begin position="137"/>
        <end position="155"/>
    </location>
</feature>
<evidence type="ECO:0000256" key="9">
    <source>
        <dbReference type="ARBA" id="ARBA00022989"/>
    </source>
</evidence>
<dbReference type="PANTHER" id="PTHR40255">
    <property type="entry name" value="UPF0093 MEMBRANE PROTEIN SLR1790"/>
    <property type="match status" value="1"/>
</dbReference>
<feature type="transmembrane region" description="Helical" evidence="14">
    <location>
        <begin position="14"/>
        <end position="35"/>
    </location>
</feature>
<keyword evidence="9 14" id="KW-1133">Transmembrane helix</keyword>
<keyword evidence="10 14" id="KW-0560">Oxidoreductase</keyword>
<dbReference type="HAMAP" id="MF_02239">
    <property type="entry name" value="HemJ"/>
    <property type="match status" value="1"/>
</dbReference>
<keyword evidence="5 14" id="KW-1003">Cell membrane</keyword>
<gene>
    <name evidence="15" type="ORF">Ga0061079_10525</name>
</gene>
<evidence type="ECO:0000256" key="10">
    <source>
        <dbReference type="ARBA" id="ARBA00023002"/>
    </source>
</evidence>
<feature type="transmembrane region" description="Helical" evidence="14">
    <location>
        <begin position="161"/>
        <end position="184"/>
    </location>
</feature>
<evidence type="ECO:0000256" key="12">
    <source>
        <dbReference type="ARBA" id="ARBA00023136"/>
    </source>
</evidence>
<evidence type="ECO:0000256" key="6">
    <source>
        <dbReference type="ARBA" id="ARBA00022617"/>
    </source>
</evidence>
<dbReference type="Pfam" id="PF03653">
    <property type="entry name" value="UPF0093"/>
    <property type="match status" value="1"/>
</dbReference>
<name>A0A0X3ANZ3_9FLAO</name>
<dbReference type="AlphaFoldDB" id="A0A0X3ANZ3"/>
<dbReference type="STRING" id="1586267.GCA_001418685_00910"/>
<keyword evidence="7 14" id="KW-0812">Transmembrane</keyword>
<dbReference type="GO" id="GO:0070818">
    <property type="term" value="F:protoporphyrinogen oxidase activity"/>
    <property type="evidence" value="ECO:0007669"/>
    <property type="project" value="UniProtKB-UniRule"/>
</dbReference>
<proteinExistence type="inferred from homology"/>
<comment type="cofactor">
    <cofactor evidence="14">
        <name>heme b</name>
        <dbReference type="ChEBI" id="CHEBI:60344"/>
    </cofactor>
    <text evidence="14">Binds 1 heme b (iron(II)-protoporphyrin IX) group per subunit.</text>
</comment>
<dbReference type="InterPro" id="IPR005265">
    <property type="entry name" value="HemJ-like"/>
</dbReference>
<evidence type="ECO:0000256" key="5">
    <source>
        <dbReference type="ARBA" id="ARBA00022475"/>
    </source>
</evidence>
<protein>
    <recommendedName>
        <fullName evidence="4 14">Protoporphyrinogen IX oxidase</fullName>
        <shortName evidence="14">PPO</shortName>
        <ecNumber evidence="14">1.3.99.-</ecNumber>
    </recommendedName>
</protein>
<sequence>MHIPDIPSYFALKAIHIIFMVSYFAGIFYLIRLFVYFIDTQEKSEVEGQILRKQYIYMISRLWDIITVPAGIIMLITGILMMINTRGDVTFYILREPWFHIKLGFVGALALYHYWSWRSIRRIKAGKFNTTSVRLRMMNEVATIILFAVIFIVIYKQYFMGMWLSLLISFIVLVIVIMLVVKLVNRKKKK</sequence>
<evidence type="ECO:0000256" key="7">
    <source>
        <dbReference type="ARBA" id="ARBA00022692"/>
    </source>
</evidence>
<evidence type="ECO:0000256" key="4">
    <source>
        <dbReference type="ARBA" id="ARBA00017504"/>
    </source>
</evidence>
<accession>A0A0X3ANZ3</accession>
<keyword evidence="6 14" id="KW-0349">Heme</keyword>
<feature type="binding site" description="axial binding residue" evidence="14">
    <location>
        <position position="16"/>
    </location>
    <ligand>
        <name>heme</name>
        <dbReference type="ChEBI" id="CHEBI:30413"/>
    </ligand>
    <ligandPart>
        <name>Fe</name>
        <dbReference type="ChEBI" id="CHEBI:18248"/>
    </ligandPart>
</feature>
<comment type="pathway">
    <text evidence="2 14">Porphyrin-containing compound metabolism; protoporphyrin-IX biosynthesis; protoporphyrin-IX from protoporphyrinogen-IX: step 1/1.</text>
</comment>
<dbReference type="OrthoDB" id="9800824at2"/>
<evidence type="ECO:0000256" key="8">
    <source>
        <dbReference type="ARBA" id="ARBA00022723"/>
    </source>
</evidence>
<comment type="subunit">
    <text evidence="14">Homodimer.</text>
</comment>
<keyword evidence="12 14" id="KW-0472">Membrane</keyword>
<evidence type="ECO:0000256" key="14">
    <source>
        <dbReference type="HAMAP-Rule" id="MF_02239"/>
    </source>
</evidence>
<keyword evidence="8 14" id="KW-0479">Metal-binding</keyword>
<dbReference type="EC" id="1.3.99.-" evidence="14"/>
<evidence type="ECO:0000256" key="1">
    <source>
        <dbReference type="ARBA" id="ARBA00004651"/>
    </source>
</evidence>